<dbReference type="GO" id="GO:0016887">
    <property type="term" value="F:ATP hydrolysis activity"/>
    <property type="evidence" value="ECO:0007669"/>
    <property type="project" value="InterPro"/>
</dbReference>
<evidence type="ECO:0000256" key="6">
    <source>
        <dbReference type="ARBA" id="ARBA00022840"/>
    </source>
</evidence>
<dbReference type="Proteomes" id="UP000652847">
    <property type="component" value="Unassembled WGS sequence"/>
</dbReference>
<evidence type="ECO:0000256" key="5">
    <source>
        <dbReference type="ARBA" id="ARBA00022741"/>
    </source>
</evidence>
<keyword evidence="6 9" id="KW-0067">ATP-binding</keyword>
<dbReference type="SMART" id="SM00382">
    <property type="entry name" value="AAA"/>
    <property type="match status" value="1"/>
</dbReference>
<evidence type="ECO:0000256" key="2">
    <source>
        <dbReference type="ARBA" id="ARBA00005417"/>
    </source>
</evidence>
<evidence type="ECO:0000313" key="9">
    <source>
        <dbReference type="EMBL" id="MBC5650250.1"/>
    </source>
</evidence>
<dbReference type="InterPro" id="IPR003439">
    <property type="entry name" value="ABC_transporter-like_ATP-bd"/>
</dbReference>
<gene>
    <name evidence="9" type="ORF">H8S54_03725</name>
</gene>
<dbReference type="GO" id="GO:0005886">
    <property type="term" value="C:plasma membrane"/>
    <property type="evidence" value="ECO:0007669"/>
    <property type="project" value="UniProtKB-SubCell"/>
</dbReference>
<dbReference type="PANTHER" id="PTHR43297">
    <property type="entry name" value="OLIGOPEPTIDE TRANSPORT ATP-BINDING PROTEIN APPD"/>
    <property type="match status" value="1"/>
</dbReference>
<comment type="similarity">
    <text evidence="2">Belongs to the ABC transporter superfamily.</text>
</comment>
<dbReference type="AlphaFoldDB" id="A0A8I0AGF9"/>
<protein>
    <submittedName>
        <fullName evidence="9">ABC transporter ATP-binding protein</fullName>
    </submittedName>
</protein>
<dbReference type="Gene3D" id="3.40.50.300">
    <property type="entry name" value="P-loop containing nucleotide triphosphate hydrolases"/>
    <property type="match status" value="1"/>
</dbReference>
<proteinExistence type="inferred from homology"/>
<dbReference type="GO" id="GO:0005524">
    <property type="term" value="F:ATP binding"/>
    <property type="evidence" value="ECO:0007669"/>
    <property type="project" value="UniProtKB-KW"/>
</dbReference>
<organism evidence="9 10">
    <name type="scientific">Blautia segnis</name>
    <dbReference type="NCBI Taxonomy" id="2763030"/>
    <lineage>
        <taxon>Bacteria</taxon>
        <taxon>Bacillati</taxon>
        <taxon>Bacillota</taxon>
        <taxon>Clostridia</taxon>
        <taxon>Lachnospirales</taxon>
        <taxon>Lachnospiraceae</taxon>
        <taxon>Blautia</taxon>
    </lineage>
</organism>
<comment type="subcellular location">
    <subcellularLocation>
        <location evidence="1">Cell membrane</location>
        <topology evidence="1">Peripheral membrane protein</topology>
    </subcellularLocation>
</comment>
<dbReference type="InterPro" id="IPR003593">
    <property type="entry name" value="AAA+_ATPase"/>
</dbReference>
<name>A0A8I0AGF9_9FIRM</name>
<evidence type="ECO:0000313" key="10">
    <source>
        <dbReference type="Proteomes" id="UP000652847"/>
    </source>
</evidence>
<dbReference type="Pfam" id="PF00005">
    <property type="entry name" value="ABC_tran"/>
    <property type="match status" value="1"/>
</dbReference>
<keyword evidence="4" id="KW-1003">Cell membrane</keyword>
<evidence type="ECO:0000256" key="3">
    <source>
        <dbReference type="ARBA" id="ARBA00022448"/>
    </source>
</evidence>
<sequence length="265" mass="29456">MMDILNIENCTISYQGQKAAVDDVSLSIGEKEIVSIVGESGSGKTTLIRAILGILPPGGKVTDGKILFQGKNILELDERSLQKIRGTEIAMIFQDVGASLDPIRIVDSQYRESILVHRKMPKEECRGLEKKMLTKMHLTDPERVLSSYPFELSGGMKQRVGIAMSMTARPKLLLADEPTSALDVTIQAEVVREMKKLREQYQAAIILVTHNMGVASYISDKIGVMCQGKLVEFGKRDDVIFHPKHEYTRSLLAAVPRLEGKRFAK</sequence>
<feature type="domain" description="ABC transporter" evidence="8">
    <location>
        <begin position="5"/>
        <end position="252"/>
    </location>
</feature>
<accession>A0A8I0AGF9</accession>
<keyword evidence="7" id="KW-0472">Membrane</keyword>
<dbReference type="InterPro" id="IPR050388">
    <property type="entry name" value="ABC_Ni/Peptide_Import"/>
</dbReference>
<dbReference type="InterPro" id="IPR027417">
    <property type="entry name" value="P-loop_NTPase"/>
</dbReference>
<evidence type="ECO:0000256" key="1">
    <source>
        <dbReference type="ARBA" id="ARBA00004202"/>
    </source>
</evidence>
<dbReference type="SUPFAM" id="SSF52540">
    <property type="entry name" value="P-loop containing nucleoside triphosphate hydrolases"/>
    <property type="match status" value="1"/>
</dbReference>
<dbReference type="PANTHER" id="PTHR43297:SF2">
    <property type="entry name" value="DIPEPTIDE TRANSPORT ATP-BINDING PROTEIN DPPD"/>
    <property type="match status" value="1"/>
</dbReference>
<evidence type="ECO:0000256" key="4">
    <source>
        <dbReference type="ARBA" id="ARBA00022475"/>
    </source>
</evidence>
<dbReference type="CDD" id="cd03257">
    <property type="entry name" value="ABC_NikE_OppD_transporters"/>
    <property type="match status" value="1"/>
</dbReference>
<dbReference type="PROSITE" id="PS50893">
    <property type="entry name" value="ABC_TRANSPORTER_2"/>
    <property type="match status" value="1"/>
</dbReference>
<comment type="caution">
    <text evidence="9">The sequence shown here is derived from an EMBL/GenBank/DDBJ whole genome shotgun (WGS) entry which is preliminary data.</text>
</comment>
<keyword evidence="10" id="KW-1185">Reference proteome</keyword>
<dbReference type="EMBL" id="JACOOT010000009">
    <property type="protein sequence ID" value="MBC5650250.1"/>
    <property type="molecule type" value="Genomic_DNA"/>
</dbReference>
<evidence type="ECO:0000259" key="8">
    <source>
        <dbReference type="PROSITE" id="PS50893"/>
    </source>
</evidence>
<keyword evidence="5" id="KW-0547">Nucleotide-binding</keyword>
<keyword evidence="3" id="KW-0813">Transport</keyword>
<dbReference type="InterPro" id="IPR017871">
    <property type="entry name" value="ABC_transporter-like_CS"/>
</dbReference>
<evidence type="ECO:0000256" key="7">
    <source>
        <dbReference type="ARBA" id="ARBA00023136"/>
    </source>
</evidence>
<dbReference type="PROSITE" id="PS00211">
    <property type="entry name" value="ABC_TRANSPORTER_1"/>
    <property type="match status" value="1"/>
</dbReference>
<reference evidence="9 10" key="1">
    <citation type="submission" date="2020-08" db="EMBL/GenBank/DDBJ databases">
        <title>Genome public.</title>
        <authorList>
            <person name="Liu C."/>
            <person name="Sun Q."/>
        </authorList>
    </citation>
    <scope>NUCLEOTIDE SEQUENCE [LARGE SCALE GENOMIC DNA]</scope>
    <source>
        <strain evidence="9 10">BX17</strain>
    </source>
</reference>